<evidence type="ECO:0000256" key="6">
    <source>
        <dbReference type="ARBA" id="ARBA00038212"/>
    </source>
</evidence>
<evidence type="ECO:0000256" key="5">
    <source>
        <dbReference type="ARBA" id="ARBA00037508"/>
    </source>
</evidence>
<dbReference type="OrthoDB" id="9793499at2"/>
<protein>
    <recommendedName>
        <fullName evidence="8">Dihydromonapterin reductase</fullName>
        <ecNumber evidence="1">1.5.1.3</ecNumber>
        <ecNumber evidence="7">1.5.1.50</ecNumber>
    </recommendedName>
    <alternativeName>
        <fullName evidence="9">Dihydrofolate reductase</fullName>
    </alternativeName>
</protein>
<evidence type="ECO:0000256" key="2">
    <source>
        <dbReference type="ARBA" id="ARBA00022563"/>
    </source>
</evidence>
<comment type="function">
    <text evidence="5">Catalyzes the reduction of dihydromonapterin to tetrahydromonapterin. Also has lower activity with dihydrofolate.</text>
</comment>
<dbReference type="Gene3D" id="3.40.50.720">
    <property type="entry name" value="NAD(P)-binding Rossmann-like Domain"/>
    <property type="match status" value="1"/>
</dbReference>
<comment type="catalytic activity">
    <reaction evidence="11">
        <text>7,8-dihydromonapterin + NADPH + H(+) = 5,6,7,8-tetrahydromonapterin + NADP(+)</text>
        <dbReference type="Rhea" id="RHEA:34847"/>
        <dbReference type="ChEBI" id="CHEBI:15378"/>
        <dbReference type="ChEBI" id="CHEBI:57783"/>
        <dbReference type="ChEBI" id="CHEBI:58349"/>
        <dbReference type="ChEBI" id="CHEBI:71175"/>
        <dbReference type="ChEBI" id="CHEBI:71177"/>
        <dbReference type="EC" id="1.5.1.50"/>
    </reaction>
</comment>
<comment type="catalytic activity">
    <reaction evidence="10">
        <text>(6S)-5,6,7,8-tetrahydrofolate + NADP(+) = 7,8-dihydrofolate + NADPH + H(+)</text>
        <dbReference type="Rhea" id="RHEA:15009"/>
        <dbReference type="ChEBI" id="CHEBI:15378"/>
        <dbReference type="ChEBI" id="CHEBI:57451"/>
        <dbReference type="ChEBI" id="CHEBI:57453"/>
        <dbReference type="ChEBI" id="CHEBI:57783"/>
        <dbReference type="ChEBI" id="CHEBI:58349"/>
        <dbReference type="EC" id="1.5.1.3"/>
    </reaction>
</comment>
<dbReference type="InterPro" id="IPR036291">
    <property type="entry name" value="NAD(P)-bd_dom_sf"/>
</dbReference>
<evidence type="ECO:0000313" key="12">
    <source>
        <dbReference type="EMBL" id="RCU51656.1"/>
    </source>
</evidence>
<evidence type="ECO:0000256" key="11">
    <source>
        <dbReference type="ARBA" id="ARBA00049376"/>
    </source>
</evidence>
<gene>
    <name evidence="12" type="ORF">DU002_04070</name>
</gene>
<evidence type="ECO:0000256" key="3">
    <source>
        <dbReference type="ARBA" id="ARBA00022857"/>
    </source>
</evidence>
<evidence type="ECO:0000256" key="8">
    <source>
        <dbReference type="ARBA" id="ARBA00039631"/>
    </source>
</evidence>
<dbReference type="PRINTS" id="PR00081">
    <property type="entry name" value="GDHRDH"/>
</dbReference>
<evidence type="ECO:0000256" key="1">
    <source>
        <dbReference type="ARBA" id="ARBA00012856"/>
    </source>
</evidence>
<name>A0A368NNC3_9GAMM</name>
<dbReference type="RefSeq" id="WP_114337085.1">
    <property type="nucleotide sequence ID" value="NZ_QPID01000002.1"/>
</dbReference>
<sequence length="248" mass="27425">MINPSINSKQSNPPVALVTGCGRRLGLFIAKQLLQQGYRVLGHYRSRSAELEQLERDGAELFQADFTQPAQINALSEWVNERCSMLSLLLHNASAFAETASTAKEMATQFTEFYHVHMLAPALLTEQLKALLVKADNPSIVAITDIYIHHPNPALATYCATKAGLDNLCQSYARSLAPQIRVNTIEPGPIMFLDSHDDEYKQRILAKTPLAQEGGFEPIWQALAMLIANRYMTGSRIQVDGGRSVAEL</sequence>
<comment type="caution">
    <text evidence="12">The sequence shown here is derived from an EMBL/GenBank/DDBJ whole genome shotgun (WGS) entry which is preliminary data.</text>
</comment>
<dbReference type="GO" id="GO:0004146">
    <property type="term" value="F:dihydrofolate reductase activity"/>
    <property type="evidence" value="ECO:0007669"/>
    <property type="project" value="UniProtKB-EC"/>
</dbReference>
<reference evidence="12 13" key="1">
    <citation type="submission" date="2018-07" db="EMBL/GenBank/DDBJ databases">
        <title>Corallincola holothuriorum sp. nov., a new facultative anaerobe isolated from sea cucumber Apostichopus japonicus.</title>
        <authorList>
            <person name="Xia H."/>
        </authorList>
    </citation>
    <scope>NUCLEOTIDE SEQUENCE [LARGE SCALE GENOMIC DNA]</scope>
    <source>
        <strain evidence="12 13">C4</strain>
    </source>
</reference>
<comment type="similarity">
    <text evidence="6">Belongs to the short-chain dehydrogenases/reductases (SDR) family. FolM subfamily.</text>
</comment>
<evidence type="ECO:0000256" key="10">
    <source>
        <dbReference type="ARBA" id="ARBA00048873"/>
    </source>
</evidence>
<proteinExistence type="inferred from homology"/>
<dbReference type="Pfam" id="PF13561">
    <property type="entry name" value="adh_short_C2"/>
    <property type="match status" value="1"/>
</dbReference>
<dbReference type="SUPFAM" id="SSF51735">
    <property type="entry name" value="NAD(P)-binding Rossmann-fold domains"/>
    <property type="match status" value="1"/>
</dbReference>
<dbReference type="InterPro" id="IPR002347">
    <property type="entry name" value="SDR_fam"/>
</dbReference>
<keyword evidence="4" id="KW-0560">Oxidoreductase</keyword>
<evidence type="ECO:0000256" key="4">
    <source>
        <dbReference type="ARBA" id="ARBA00023002"/>
    </source>
</evidence>
<keyword evidence="13" id="KW-1185">Reference proteome</keyword>
<dbReference type="Proteomes" id="UP000252558">
    <property type="component" value="Unassembled WGS sequence"/>
</dbReference>
<dbReference type="InterPro" id="IPR020904">
    <property type="entry name" value="Sc_DH/Rdtase_CS"/>
</dbReference>
<dbReference type="EC" id="1.5.1.3" evidence="1"/>
<evidence type="ECO:0000256" key="9">
    <source>
        <dbReference type="ARBA" id="ARBA00042299"/>
    </source>
</evidence>
<dbReference type="GO" id="GO:0006730">
    <property type="term" value="P:one-carbon metabolic process"/>
    <property type="evidence" value="ECO:0007669"/>
    <property type="project" value="UniProtKB-KW"/>
</dbReference>
<dbReference type="EC" id="1.5.1.50" evidence="7"/>
<dbReference type="PROSITE" id="PS00061">
    <property type="entry name" value="ADH_SHORT"/>
    <property type="match status" value="1"/>
</dbReference>
<dbReference type="EMBL" id="QPID01000002">
    <property type="protein sequence ID" value="RCU51656.1"/>
    <property type="molecule type" value="Genomic_DNA"/>
</dbReference>
<evidence type="ECO:0000256" key="7">
    <source>
        <dbReference type="ARBA" id="ARBA00039145"/>
    </source>
</evidence>
<dbReference type="PANTHER" id="PTHR43639">
    <property type="entry name" value="OXIDOREDUCTASE, SHORT-CHAIN DEHYDROGENASE/REDUCTASE FAMILY (AFU_ORTHOLOGUE AFUA_5G02870)"/>
    <property type="match status" value="1"/>
</dbReference>
<keyword evidence="3" id="KW-0521">NADP</keyword>
<dbReference type="AlphaFoldDB" id="A0A368NNC3"/>
<dbReference type="PANTHER" id="PTHR43639:SF6">
    <property type="entry name" value="DIHYDROMONAPTERIN REDUCTASE"/>
    <property type="match status" value="1"/>
</dbReference>
<evidence type="ECO:0000313" key="13">
    <source>
        <dbReference type="Proteomes" id="UP000252558"/>
    </source>
</evidence>
<keyword evidence="2" id="KW-0554">One-carbon metabolism</keyword>
<organism evidence="12 13">
    <name type="scientific">Corallincola holothuriorum</name>
    <dbReference type="NCBI Taxonomy" id="2282215"/>
    <lineage>
        <taxon>Bacteria</taxon>
        <taxon>Pseudomonadati</taxon>
        <taxon>Pseudomonadota</taxon>
        <taxon>Gammaproteobacteria</taxon>
        <taxon>Alteromonadales</taxon>
        <taxon>Psychromonadaceae</taxon>
        <taxon>Corallincola</taxon>
    </lineage>
</organism>
<accession>A0A368NNC3</accession>